<dbReference type="InterPro" id="IPR006689">
    <property type="entry name" value="Small_GTPase_ARF/SAR"/>
</dbReference>
<keyword evidence="7" id="KW-0333">Golgi apparatus</keyword>
<evidence type="ECO:0000256" key="9">
    <source>
        <dbReference type="ARBA" id="ARBA00023288"/>
    </source>
</evidence>
<reference evidence="13 14" key="2">
    <citation type="journal article" date="2019" name="G3 (Bethesda)">
        <title>Hybrid Assembly of the Genome of the Entomopathogenic Nematode Steinernema carpocapsae Identifies the X-Chromosome.</title>
        <authorList>
            <person name="Serra L."/>
            <person name="Macchietto M."/>
            <person name="Macias-Munoz A."/>
            <person name="McGill C.J."/>
            <person name="Rodriguez I.M."/>
            <person name="Rodriguez B."/>
            <person name="Murad R."/>
            <person name="Mortazavi A."/>
        </authorList>
    </citation>
    <scope>NUCLEOTIDE SEQUENCE [LARGE SCALE GENOMIC DNA]</scope>
    <source>
        <strain evidence="13 14">ALL</strain>
    </source>
</reference>
<dbReference type="InterPro" id="IPR005225">
    <property type="entry name" value="Small_GTP-bd"/>
</dbReference>
<evidence type="ECO:0000256" key="10">
    <source>
        <dbReference type="ARBA" id="ARBA00040616"/>
    </source>
</evidence>
<dbReference type="PANTHER" id="PTHR45697">
    <property type="entry name" value="ADP-RIBOSYLATION FACTOR-LIKE PROTEIN 2-RELATED"/>
    <property type="match status" value="1"/>
</dbReference>
<evidence type="ECO:0000256" key="12">
    <source>
        <dbReference type="PIRSR" id="PIRSR606689-2"/>
    </source>
</evidence>
<keyword evidence="4" id="KW-0519">Myristate</keyword>
<dbReference type="GO" id="GO:0005794">
    <property type="term" value="C:Golgi apparatus"/>
    <property type="evidence" value="ECO:0007669"/>
    <property type="project" value="UniProtKB-SubCell"/>
</dbReference>
<dbReference type="EMBL" id="AZBU02000012">
    <property type="protein sequence ID" value="TKR59932.1"/>
    <property type="molecule type" value="Genomic_DNA"/>
</dbReference>
<organism evidence="13 14">
    <name type="scientific">Steinernema carpocapsae</name>
    <name type="common">Entomopathogenic nematode</name>
    <dbReference type="NCBI Taxonomy" id="34508"/>
    <lineage>
        <taxon>Eukaryota</taxon>
        <taxon>Metazoa</taxon>
        <taxon>Ecdysozoa</taxon>
        <taxon>Nematoda</taxon>
        <taxon>Chromadorea</taxon>
        <taxon>Rhabditida</taxon>
        <taxon>Tylenchina</taxon>
        <taxon>Panagrolaimomorpha</taxon>
        <taxon>Strongyloidoidea</taxon>
        <taxon>Steinernematidae</taxon>
        <taxon>Steinernema</taxon>
    </lineage>
</organism>
<keyword evidence="8 11" id="KW-0342">GTP-binding</keyword>
<feature type="binding site" evidence="11">
    <location>
        <position position="209"/>
    </location>
    <ligand>
        <name>GTP</name>
        <dbReference type="ChEBI" id="CHEBI:37565"/>
    </ligand>
</feature>
<evidence type="ECO:0000256" key="2">
    <source>
        <dbReference type="ARBA" id="ARBA00010290"/>
    </source>
</evidence>
<feature type="binding site" evidence="12">
    <location>
        <position position="170"/>
    </location>
    <ligand>
        <name>Mg(2+)</name>
        <dbReference type="ChEBI" id="CHEBI:18420"/>
    </ligand>
</feature>
<keyword evidence="5 11" id="KW-0547">Nucleotide-binding</keyword>
<dbReference type="GO" id="GO:0005525">
    <property type="term" value="F:GTP binding"/>
    <property type="evidence" value="ECO:0007669"/>
    <property type="project" value="UniProtKB-KW"/>
</dbReference>
<dbReference type="STRING" id="34508.A0A4U5LUY2"/>
<dbReference type="Pfam" id="PF00025">
    <property type="entry name" value="Arf"/>
    <property type="match status" value="1"/>
</dbReference>
<evidence type="ECO:0000313" key="13">
    <source>
        <dbReference type="EMBL" id="TKR59932.1"/>
    </source>
</evidence>
<dbReference type="GO" id="GO:0046872">
    <property type="term" value="F:metal ion binding"/>
    <property type="evidence" value="ECO:0007669"/>
    <property type="project" value="UniProtKB-KW"/>
</dbReference>
<evidence type="ECO:0000256" key="11">
    <source>
        <dbReference type="PIRSR" id="PIRSR606689-1"/>
    </source>
</evidence>
<dbReference type="InterPro" id="IPR044612">
    <property type="entry name" value="ARL2/3"/>
</dbReference>
<keyword evidence="12" id="KW-0479">Metal-binding</keyword>
<evidence type="ECO:0000256" key="7">
    <source>
        <dbReference type="ARBA" id="ARBA00023034"/>
    </source>
</evidence>
<dbReference type="SMART" id="SM00177">
    <property type="entry name" value="ARF"/>
    <property type="match status" value="1"/>
</dbReference>
<reference evidence="13 14" key="1">
    <citation type="journal article" date="2015" name="Genome Biol.">
        <title>Comparative genomics of Steinernema reveals deeply conserved gene regulatory networks.</title>
        <authorList>
            <person name="Dillman A.R."/>
            <person name="Macchietto M."/>
            <person name="Porter C.F."/>
            <person name="Rogers A."/>
            <person name="Williams B."/>
            <person name="Antoshechkin I."/>
            <person name="Lee M.M."/>
            <person name="Goodwin Z."/>
            <person name="Lu X."/>
            <person name="Lewis E.E."/>
            <person name="Goodrich-Blair H."/>
            <person name="Stock S.P."/>
            <person name="Adams B.J."/>
            <person name="Sternberg P.W."/>
            <person name="Mortazavi A."/>
        </authorList>
    </citation>
    <scope>NUCLEOTIDE SEQUENCE [LARGE SCALE GENOMIC DNA]</scope>
    <source>
        <strain evidence="13 14">ALL</strain>
    </source>
</reference>
<name>A0A4U5LUY2_STECR</name>
<dbReference type="PROSITE" id="PS51419">
    <property type="entry name" value="RAB"/>
    <property type="match status" value="1"/>
</dbReference>
<protein>
    <recommendedName>
        <fullName evidence="10">ADP-ribosylation factor-like protein 3</fullName>
    </recommendedName>
</protein>
<dbReference type="GO" id="GO:0015031">
    <property type="term" value="P:protein transport"/>
    <property type="evidence" value="ECO:0007669"/>
    <property type="project" value="UniProtKB-KW"/>
</dbReference>
<dbReference type="Gene3D" id="3.40.50.300">
    <property type="entry name" value="P-loop containing nucleotide triphosphate hydrolases"/>
    <property type="match status" value="1"/>
</dbReference>
<feature type="binding site" evidence="11">
    <location>
        <begin position="163"/>
        <end position="170"/>
    </location>
    <ligand>
        <name>GTP</name>
        <dbReference type="ChEBI" id="CHEBI:37565"/>
    </ligand>
</feature>
<evidence type="ECO:0000256" key="3">
    <source>
        <dbReference type="ARBA" id="ARBA00022448"/>
    </source>
</evidence>
<dbReference type="Proteomes" id="UP000298663">
    <property type="component" value="Unassembled WGS sequence"/>
</dbReference>
<keyword evidence="14" id="KW-1185">Reference proteome</keyword>
<gene>
    <name evidence="13" type="ORF">L596_029538</name>
</gene>
<dbReference type="PROSITE" id="PS51417">
    <property type="entry name" value="ARF"/>
    <property type="match status" value="1"/>
</dbReference>
<feature type="binding site" evidence="11">
    <location>
        <begin position="265"/>
        <end position="268"/>
    </location>
    <ligand>
        <name>GTP</name>
        <dbReference type="ChEBI" id="CHEBI:37565"/>
    </ligand>
</feature>
<comment type="caution">
    <text evidence="13">The sequence shown here is derived from an EMBL/GenBank/DDBJ whole genome shotgun (WGS) entry which is preliminary data.</text>
</comment>
<evidence type="ECO:0000256" key="8">
    <source>
        <dbReference type="ARBA" id="ARBA00023134"/>
    </source>
</evidence>
<dbReference type="InterPro" id="IPR027417">
    <property type="entry name" value="P-loop_NTPase"/>
</dbReference>
<dbReference type="FunFam" id="3.40.50.300:FF:000281">
    <property type="entry name" value="ADP-ribosylation factor-like protein 3"/>
    <property type="match status" value="1"/>
</dbReference>
<dbReference type="NCBIfam" id="TIGR00231">
    <property type="entry name" value="small_GTP"/>
    <property type="match status" value="1"/>
</dbReference>
<accession>A0A4U5LUY2</accession>
<evidence type="ECO:0000256" key="1">
    <source>
        <dbReference type="ARBA" id="ARBA00004555"/>
    </source>
</evidence>
<dbReference type="PRINTS" id="PR00328">
    <property type="entry name" value="SAR1GTPBP"/>
</dbReference>
<keyword evidence="3" id="KW-0813">Transport</keyword>
<dbReference type="SUPFAM" id="SSF52540">
    <property type="entry name" value="P-loop containing nucleoside triphosphate hydrolases"/>
    <property type="match status" value="1"/>
</dbReference>
<dbReference type="CDD" id="cd04155">
    <property type="entry name" value="Arl3"/>
    <property type="match status" value="1"/>
</dbReference>
<dbReference type="GO" id="GO:0003924">
    <property type="term" value="F:GTPase activity"/>
    <property type="evidence" value="ECO:0007669"/>
    <property type="project" value="InterPro"/>
</dbReference>
<keyword evidence="6" id="KW-0653">Protein transport</keyword>
<keyword evidence="9" id="KW-0449">Lipoprotein</keyword>
<dbReference type="SMART" id="SM00175">
    <property type="entry name" value="RAB"/>
    <property type="match status" value="1"/>
</dbReference>
<proteinExistence type="inferred from homology"/>
<dbReference type="AlphaFoldDB" id="A0A4U5LUY2"/>
<sequence>MLSLLAYSSKTPCFHQLCIALGHTALRSPVNTNIFTLSHTPPTINRLFPFEICRRLIASPRQPSAFFSSQRPSPLRRHTRSTFACCPFCLNSPPNGSISLAGAFSSLWRLPRRGVASIQDNVQDQSSLKRRRRFCHCTKMGLLGILKKFKSQPGKEMRILLLGLDNAGKTTILKRLAAEDFAQITPTQGFNIKTVVSEDIKLNVWDIGGQRKIRPYWKNYFENTDVLIYVIDSSDTKRFQETEMELFELLEEEKLDAVPVLIYANKQDLAQAVRSSDIADQLKLIHIRDRKWQIQPCSAYTGEGIKEGMDWISKNLKSS</sequence>
<keyword evidence="12" id="KW-0460">Magnesium</keyword>
<feature type="binding site" evidence="12">
    <location>
        <position position="187"/>
    </location>
    <ligand>
        <name>Mg(2+)</name>
        <dbReference type="ChEBI" id="CHEBI:18420"/>
    </ligand>
</feature>
<comment type="similarity">
    <text evidence="2">Belongs to the small GTPase superfamily. Arf family.</text>
</comment>
<evidence type="ECO:0000256" key="6">
    <source>
        <dbReference type="ARBA" id="ARBA00022927"/>
    </source>
</evidence>
<evidence type="ECO:0000256" key="4">
    <source>
        <dbReference type="ARBA" id="ARBA00022707"/>
    </source>
</evidence>
<dbReference type="OrthoDB" id="2011769at2759"/>
<evidence type="ECO:0000256" key="5">
    <source>
        <dbReference type="ARBA" id="ARBA00022741"/>
    </source>
</evidence>
<dbReference type="SMART" id="SM00178">
    <property type="entry name" value="SAR"/>
    <property type="match status" value="1"/>
</dbReference>
<evidence type="ECO:0000313" key="14">
    <source>
        <dbReference type="Proteomes" id="UP000298663"/>
    </source>
</evidence>
<comment type="subcellular location">
    <subcellularLocation>
        <location evidence="1">Golgi apparatus</location>
    </subcellularLocation>
</comment>